<evidence type="ECO:0000313" key="6">
    <source>
        <dbReference type="EMBL" id="OXA43180.1"/>
    </source>
</evidence>
<dbReference type="EMBL" id="LNIX01000023">
    <property type="protein sequence ID" value="OXA43180.1"/>
    <property type="molecule type" value="Genomic_DNA"/>
</dbReference>
<evidence type="ECO:0000256" key="2">
    <source>
        <dbReference type="ARBA" id="ARBA00022771"/>
    </source>
</evidence>
<dbReference type="GO" id="GO:0008270">
    <property type="term" value="F:zinc ion binding"/>
    <property type="evidence" value="ECO:0007669"/>
    <property type="project" value="UniProtKB-KW"/>
</dbReference>
<reference evidence="6 7" key="1">
    <citation type="submission" date="2015-12" db="EMBL/GenBank/DDBJ databases">
        <title>The genome of Folsomia candida.</title>
        <authorList>
            <person name="Faddeeva A."/>
            <person name="Derks M.F."/>
            <person name="Anvar Y."/>
            <person name="Smit S."/>
            <person name="Van Straalen N."/>
            <person name="Roelofs D."/>
        </authorList>
    </citation>
    <scope>NUCLEOTIDE SEQUENCE [LARGE SCALE GENOMIC DNA]</scope>
    <source>
        <strain evidence="6 7">VU population</strain>
        <tissue evidence="6">Whole body</tissue>
    </source>
</reference>
<feature type="domain" description="FLYWCH-type" evidence="5">
    <location>
        <begin position="239"/>
        <end position="298"/>
    </location>
</feature>
<feature type="region of interest" description="Disordered" evidence="4">
    <location>
        <begin position="86"/>
        <end position="112"/>
    </location>
</feature>
<keyword evidence="1" id="KW-0479">Metal-binding</keyword>
<feature type="region of interest" description="Disordered" evidence="4">
    <location>
        <begin position="178"/>
        <end position="237"/>
    </location>
</feature>
<dbReference type="Proteomes" id="UP000198287">
    <property type="component" value="Unassembled WGS sequence"/>
</dbReference>
<dbReference type="InterPro" id="IPR007588">
    <property type="entry name" value="Znf_FLYWCH"/>
</dbReference>
<accession>A0A226DDI3</accession>
<sequence length="375" mass="41887">MSNCVFCAEASVATTATSTTMEAFPFLCAQVGVSPTRAATTTGGRQAPAALCSTCHALWEEVTLLYANMQGILNLMGRRVTSLKQRAKGGCKNDRQTRQKEKQGRIRAASPSRPEVMMNWWYPQASQPAGNNNHTQIHHNSVAPTIEESNPDVKLECDDDIDCLDLGEDMDLEDVEIMPDPRHQNDDDDDDGDDLNDPNYDPRGDDEASNSRSEAGKSKTTPRQQLTPQDYPPIETLVSEKGRPMVLMNDFLYNFRSTSATLGKSVWECKAKKCGVRLHTTDDPVNPKFFYEVNSHNHTPIEGGVLMKKVMSKIRMAALTTTDSPQEIIAQFRAELDAAYKKNGRKVMTENIRRNIRRIRKDRDNNVTVEGSMIS</sequence>
<evidence type="ECO:0000259" key="5">
    <source>
        <dbReference type="Pfam" id="PF04500"/>
    </source>
</evidence>
<evidence type="ECO:0000256" key="3">
    <source>
        <dbReference type="ARBA" id="ARBA00022833"/>
    </source>
</evidence>
<gene>
    <name evidence="6" type="ORF">Fcan01_21989</name>
</gene>
<dbReference type="OrthoDB" id="10064469at2759"/>
<feature type="compositionally biased region" description="Polar residues" evidence="4">
    <location>
        <begin position="210"/>
        <end position="228"/>
    </location>
</feature>
<feature type="compositionally biased region" description="Acidic residues" evidence="4">
    <location>
        <begin position="186"/>
        <end position="196"/>
    </location>
</feature>
<dbReference type="AlphaFoldDB" id="A0A226DDI3"/>
<feature type="compositionally biased region" description="Basic and acidic residues" evidence="4">
    <location>
        <begin position="91"/>
        <end position="104"/>
    </location>
</feature>
<comment type="caution">
    <text evidence="6">The sequence shown here is derived from an EMBL/GenBank/DDBJ whole genome shotgun (WGS) entry which is preliminary data.</text>
</comment>
<proteinExistence type="predicted"/>
<keyword evidence="2" id="KW-0863">Zinc-finger</keyword>
<keyword evidence="7" id="KW-1185">Reference proteome</keyword>
<protein>
    <recommendedName>
        <fullName evidence="5">FLYWCH-type domain-containing protein</fullName>
    </recommendedName>
</protein>
<evidence type="ECO:0000256" key="4">
    <source>
        <dbReference type="SAM" id="MobiDB-lite"/>
    </source>
</evidence>
<evidence type="ECO:0000313" key="7">
    <source>
        <dbReference type="Proteomes" id="UP000198287"/>
    </source>
</evidence>
<name>A0A226DDI3_FOLCA</name>
<evidence type="ECO:0000256" key="1">
    <source>
        <dbReference type="ARBA" id="ARBA00022723"/>
    </source>
</evidence>
<keyword evidence="3" id="KW-0862">Zinc</keyword>
<dbReference type="Gene3D" id="2.20.25.240">
    <property type="match status" value="1"/>
</dbReference>
<dbReference type="Pfam" id="PF04500">
    <property type="entry name" value="FLYWCH"/>
    <property type="match status" value="1"/>
</dbReference>
<organism evidence="6 7">
    <name type="scientific">Folsomia candida</name>
    <name type="common">Springtail</name>
    <dbReference type="NCBI Taxonomy" id="158441"/>
    <lineage>
        <taxon>Eukaryota</taxon>
        <taxon>Metazoa</taxon>
        <taxon>Ecdysozoa</taxon>
        <taxon>Arthropoda</taxon>
        <taxon>Hexapoda</taxon>
        <taxon>Collembola</taxon>
        <taxon>Entomobryomorpha</taxon>
        <taxon>Isotomoidea</taxon>
        <taxon>Isotomidae</taxon>
        <taxon>Proisotominae</taxon>
        <taxon>Folsomia</taxon>
    </lineage>
</organism>